<dbReference type="Pfam" id="PF07045">
    <property type="entry name" value="DUF1330"/>
    <property type="match status" value="1"/>
</dbReference>
<dbReference type="SUPFAM" id="SSF54909">
    <property type="entry name" value="Dimeric alpha+beta barrel"/>
    <property type="match status" value="1"/>
</dbReference>
<dbReference type="Proteomes" id="UP000239772">
    <property type="component" value="Unassembled WGS sequence"/>
</dbReference>
<keyword evidence="3" id="KW-1185">Reference proteome</keyword>
<dbReference type="InterPro" id="IPR010753">
    <property type="entry name" value="DUF1330"/>
</dbReference>
<gene>
    <name evidence="2" type="ORF">SLNSH_15120</name>
</gene>
<reference evidence="3" key="1">
    <citation type="submission" date="2018-03" db="EMBL/GenBank/DDBJ databases">
        <authorList>
            <person name="Sun L."/>
            <person name="Liu H."/>
            <person name="Chen W."/>
            <person name="Huang K."/>
            <person name="Liu W."/>
            <person name="Gao X."/>
        </authorList>
    </citation>
    <scope>NUCLEOTIDE SEQUENCE [LARGE SCALE GENOMIC DNA]</scope>
    <source>
        <strain evidence="3">SH9</strain>
    </source>
</reference>
<accession>A0A2T1HR46</accession>
<evidence type="ECO:0000259" key="1">
    <source>
        <dbReference type="Pfam" id="PF07045"/>
    </source>
</evidence>
<name>A0A2T1HR46_9HYPH</name>
<comment type="caution">
    <text evidence="2">The sequence shown here is derived from an EMBL/GenBank/DDBJ whole genome shotgun (WGS) entry which is preliminary data.</text>
</comment>
<feature type="domain" description="DUF1330" evidence="1">
    <location>
        <begin position="32"/>
        <end position="126"/>
    </location>
</feature>
<dbReference type="PANTHER" id="PTHR41521">
    <property type="match status" value="1"/>
</dbReference>
<organism evidence="2 3">
    <name type="scientific">Alsobacter soli</name>
    <dbReference type="NCBI Taxonomy" id="2109933"/>
    <lineage>
        <taxon>Bacteria</taxon>
        <taxon>Pseudomonadati</taxon>
        <taxon>Pseudomonadota</taxon>
        <taxon>Alphaproteobacteria</taxon>
        <taxon>Hyphomicrobiales</taxon>
        <taxon>Alsobacteraceae</taxon>
        <taxon>Alsobacter</taxon>
    </lineage>
</organism>
<dbReference type="OrthoDB" id="9806380at2"/>
<protein>
    <submittedName>
        <fullName evidence="2">DUF1330 domain-containing protein</fullName>
    </submittedName>
</protein>
<dbReference type="PANTHER" id="PTHR41521:SF4">
    <property type="entry name" value="BLR0684 PROTEIN"/>
    <property type="match status" value="1"/>
</dbReference>
<dbReference type="Gene3D" id="3.30.70.100">
    <property type="match status" value="1"/>
</dbReference>
<dbReference type="RefSeq" id="WP_106337845.1">
    <property type="nucleotide sequence ID" value="NZ_PVZS01000016.1"/>
</dbReference>
<dbReference type="AlphaFoldDB" id="A0A2T1HR46"/>
<sequence>MAKPRMVALALIIGFALGGVAGQKLHAQSHPPAYVISEIEVTNPDAYAKEYVPLANKALADSGQKRLASGGRTVSLAGAPPASRVVVSVFESMEKAQAAYSSPAYVDARKLGDRYGKLRIFAVEGLAP</sequence>
<dbReference type="InterPro" id="IPR011008">
    <property type="entry name" value="Dimeric_a/b-barrel"/>
</dbReference>
<dbReference type="EMBL" id="PVZS01000016">
    <property type="protein sequence ID" value="PSC04128.1"/>
    <property type="molecule type" value="Genomic_DNA"/>
</dbReference>
<proteinExistence type="predicted"/>
<evidence type="ECO:0000313" key="3">
    <source>
        <dbReference type="Proteomes" id="UP000239772"/>
    </source>
</evidence>
<evidence type="ECO:0000313" key="2">
    <source>
        <dbReference type="EMBL" id="PSC04128.1"/>
    </source>
</evidence>